<evidence type="ECO:0000313" key="8">
    <source>
        <dbReference type="Proteomes" id="UP001150925"/>
    </source>
</evidence>
<dbReference type="PANTHER" id="PTHR10652:SF0">
    <property type="entry name" value="ADENYLYL CYCLASE-ASSOCIATED PROTEIN"/>
    <property type="match status" value="1"/>
</dbReference>
<dbReference type="InterPro" id="IPR017901">
    <property type="entry name" value="C-CAP_CF_C-like"/>
</dbReference>
<feature type="region of interest" description="Disordered" evidence="5">
    <location>
        <begin position="239"/>
        <end position="293"/>
    </location>
</feature>
<dbReference type="Pfam" id="PF08603">
    <property type="entry name" value="CAP_C"/>
    <property type="match status" value="1"/>
</dbReference>
<comment type="similarity">
    <text evidence="1 4">Belongs to the CAP family.</text>
</comment>
<sequence>ANVLFASVIMSSEQELFHSLIRRLETATQRLETFVQTQASGSATTSAAKGSNSVAAGTCPDTTAEVELPPSVLAYDEFVATSVKQYLDASEALGGAIQEQAEVIQRLVQLQRDFILMASQVRLPPMTESGFSDSLKPLQECISTVDEVRTRHRADKALFEELSAVSEGVGAFGWIVIEPTPVPYIQDMKDSAQFYVNRVLKTFKDKDPKPIEWVKLFIAMLTGLAEYVKAYHRTGLTWNPKGGDIKNYQKPGTTSAPAPPSASAGAASSPAPPPPPPPVVAPPPPSAGGGSMASVFQELNKGEAITAGLRKVSKEEMTHKNPALRSGTAVPAPPAAPGKRAPPVPTKPRSLTKKKPPKCELVNDKWFVENYEGGEVSVETTGMRQSVYVFNCQNTTIQVHGKFGAITLDKCHKVGTVIDTVVATAEVINSKSVKFQITGQAPALLLDKCDGVEVYLSRGCSDIEITTAKTSEINISLQGAEDDQDFKECPVPEQLRSVFKGGKLVTSPVEHVG</sequence>
<dbReference type="InterPro" id="IPR013992">
    <property type="entry name" value="Adenylate_cyclase-assoc_CAP_N"/>
</dbReference>
<feature type="region of interest" description="Disordered" evidence="5">
    <location>
        <begin position="314"/>
        <end position="356"/>
    </location>
</feature>
<evidence type="ECO:0000256" key="4">
    <source>
        <dbReference type="RuleBase" id="RU000647"/>
    </source>
</evidence>
<proteinExistence type="inferred from homology"/>
<dbReference type="InterPro" id="IPR053950">
    <property type="entry name" value="CAP_N"/>
</dbReference>
<name>A0A9W8E409_9FUNG</name>
<dbReference type="PROSITE" id="PS51329">
    <property type="entry name" value="C_CAP_COFACTOR_C"/>
    <property type="match status" value="1"/>
</dbReference>
<dbReference type="FunFam" id="1.25.40.330:FF:000001">
    <property type="entry name" value="Adenylyl cyclase-associated protein"/>
    <property type="match status" value="1"/>
</dbReference>
<gene>
    <name evidence="7" type="primary">SRV2</name>
    <name evidence="7" type="ORF">IWQ62_005996</name>
</gene>
<evidence type="ECO:0000256" key="3">
    <source>
        <dbReference type="ARBA" id="ARBA00072052"/>
    </source>
</evidence>
<keyword evidence="8" id="KW-1185">Reference proteome</keyword>
<dbReference type="Proteomes" id="UP001150925">
    <property type="component" value="Unassembled WGS sequence"/>
</dbReference>
<dbReference type="SUPFAM" id="SSF101278">
    <property type="entry name" value="N-terminal domain of adenylylcyclase associated protein, CAP"/>
    <property type="match status" value="1"/>
</dbReference>
<feature type="domain" description="C-CAP/cofactor C-like" evidence="6">
    <location>
        <begin position="356"/>
        <end position="493"/>
    </location>
</feature>
<organism evidence="7 8">
    <name type="scientific">Dispira parvispora</name>
    <dbReference type="NCBI Taxonomy" id="1520584"/>
    <lineage>
        <taxon>Eukaryota</taxon>
        <taxon>Fungi</taxon>
        <taxon>Fungi incertae sedis</taxon>
        <taxon>Zoopagomycota</taxon>
        <taxon>Kickxellomycotina</taxon>
        <taxon>Dimargaritomycetes</taxon>
        <taxon>Dimargaritales</taxon>
        <taxon>Dimargaritaceae</taxon>
        <taxon>Dispira</taxon>
    </lineage>
</organism>
<feature type="compositionally biased region" description="Pro residues" evidence="5">
    <location>
        <begin position="270"/>
        <end position="286"/>
    </location>
</feature>
<dbReference type="PANTHER" id="PTHR10652">
    <property type="entry name" value="ADENYLYL CYCLASE-ASSOCIATED PROTEIN"/>
    <property type="match status" value="1"/>
</dbReference>
<comment type="function">
    <text evidence="2">The N-terminal domain binds to adenylyl cyclase, thereby enabling adenylyl cyclase to be activated by upstream regulatory signals, such as Ras. The C-terminal domain is required for normal cellular morphology and growth control.</text>
</comment>
<evidence type="ECO:0000259" key="6">
    <source>
        <dbReference type="PROSITE" id="PS51329"/>
    </source>
</evidence>
<feature type="compositionally biased region" description="Low complexity" evidence="5">
    <location>
        <begin position="251"/>
        <end position="269"/>
    </location>
</feature>
<feature type="compositionally biased region" description="Pro residues" evidence="5">
    <location>
        <begin position="331"/>
        <end position="346"/>
    </location>
</feature>
<dbReference type="InterPro" id="IPR001837">
    <property type="entry name" value="Adenylate_cyclase-assoc_CAP"/>
</dbReference>
<dbReference type="GO" id="GO:0005737">
    <property type="term" value="C:cytoplasm"/>
    <property type="evidence" value="ECO:0007669"/>
    <property type="project" value="TreeGrafter"/>
</dbReference>
<dbReference type="InterPro" id="IPR036223">
    <property type="entry name" value="CAP_C_sf"/>
</dbReference>
<dbReference type="Pfam" id="PF21938">
    <property type="entry name" value="CAP_N"/>
    <property type="match status" value="1"/>
</dbReference>
<dbReference type="InterPro" id="IPR018106">
    <property type="entry name" value="CAP_CS_N"/>
</dbReference>
<dbReference type="EMBL" id="JANBPY010002878">
    <property type="protein sequence ID" value="KAJ1953415.1"/>
    <property type="molecule type" value="Genomic_DNA"/>
</dbReference>
<dbReference type="Gene3D" id="2.160.20.70">
    <property type="match status" value="1"/>
</dbReference>
<dbReference type="Gene3D" id="1.25.40.330">
    <property type="entry name" value="Adenylate cyclase-associated CAP, N-terminal domain"/>
    <property type="match status" value="1"/>
</dbReference>
<dbReference type="Pfam" id="PF01213">
    <property type="entry name" value="CAP_N-CM"/>
    <property type="match status" value="1"/>
</dbReference>
<dbReference type="InterPro" id="IPR016098">
    <property type="entry name" value="CAP/MinC_C"/>
</dbReference>
<dbReference type="GO" id="GO:0003779">
    <property type="term" value="F:actin binding"/>
    <property type="evidence" value="ECO:0007669"/>
    <property type="project" value="InterPro"/>
</dbReference>
<dbReference type="SMART" id="SM00673">
    <property type="entry name" value="CARP"/>
    <property type="match status" value="2"/>
</dbReference>
<dbReference type="InterPro" id="IPR036222">
    <property type="entry name" value="CAP_N_sf"/>
</dbReference>
<evidence type="ECO:0000256" key="1">
    <source>
        <dbReference type="ARBA" id="ARBA00007659"/>
    </source>
</evidence>
<accession>A0A9W8E409</accession>
<evidence type="ECO:0000256" key="5">
    <source>
        <dbReference type="SAM" id="MobiDB-lite"/>
    </source>
</evidence>
<dbReference type="GO" id="GO:0008179">
    <property type="term" value="F:adenylate cyclase binding"/>
    <property type="evidence" value="ECO:0007669"/>
    <property type="project" value="TreeGrafter"/>
</dbReference>
<dbReference type="InterPro" id="IPR006599">
    <property type="entry name" value="CARP_motif"/>
</dbReference>
<dbReference type="InterPro" id="IPR013912">
    <property type="entry name" value="Adenylate_cyclase-assoc_CAP_C"/>
</dbReference>
<reference evidence="7" key="1">
    <citation type="submission" date="2022-07" db="EMBL/GenBank/DDBJ databases">
        <title>Phylogenomic reconstructions and comparative analyses of Kickxellomycotina fungi.</title>
        <authorList>
            <person name="Reynolds N.K."/>
            <person name="Stajich J.E."/>
            <person name="Barry K."/>
            <person name="Grigoriev I.V."/>
            <person name="Crous P."/>
            <person name="Smith M.E."/>
        </authorList>
    </citation>
    <scope>NUCLEOTIDE SEQUENCE</scope>
    <source>
        <strain evidence="7">RSA 1196</strain>
    </source>
</reference>
<evidence type="ECO:0000256" key="2">
    <source>
        <dbReference type="ARBA" id="ARBA00054756"/>
    </source>
</evidence>
<dbReference type="AlphaFoldDB" id="A0A9W8E409"/>
<feature type="non-terminal residue" evidence="7">
    <location>
        <position position="1"/>
    </location>
</feature>
<protein>
    <recommendedName>
        <fullName evidence="3 4">Adenylyl cyclase-associated protein</fullName>
    </recommendedName>
</protein>
<evidence type="ECO:0000313" key="7">
    <source>
        <dbReference type="EMBL" id="KAJ1953415.1"/>
    </source>
</evidence>
<dbReference type="GO" id="GO:0007015">
    <property type="term" value="P:actin filament organization"/>
    <property type="evidence" value="ECO:0007669"/>
    <property type="project" value="TreeGrafter"/>
</dbReference>
<dbReference type="PROSITE" id="PS01088">
    <property type="entry name" value="CAP_1"/>
    <property type="match status" value="1"/>
</dbReference>
<dbReference type="GO" id="GO:0019933">
    <property type="term" value="P:cAMP-mediated signaling"/>
    <property type="evidence" value="ECO:0007669"/>
    <property type="project" value="TreeGrafter"/>
</dbReference>
<comment type="caution">
    <text evidence="7">The sequence shown here is derived from an EMBL/GenBank/DDBJ whole genome shotgun (WGS) entry which is preliminary data.</text>
</comment>
<dbReference type="OrthoDB" id="77251at2759"/>
<dbReference type="SUPFAM" id="SSF69340">
    <property type="entry name" value="C-terminal domain of adenylylcyclase associated protein"/>
    <property type="match status" value="1"/>
</dbReference>